<dbReference type="GO" id="GO:0003735">
    <property type="term" value="F:structural constituent of ribosome"/>
    <property type="evidence" value="ECO:0007669"/>
    <property type="project" value="InterPro"/>
</dbReference>
<dbReference type="InterPro" id="IPR005707">
    <property type="entry name" value="Ribosomal_uS2_euk/arc"/>
</dbReference>
<reference evidence="4 5" key="1">
    <citation type="journal article" date="2020" name="IScience">
        <title>Genome Sequencing of the Endangered Kingdonia uniflora (Circaeasteraceae, Ranunculales) Reveals Potential Mechanisms of Evolutionary Specialization.</title>
        <authorList>
            <person name="Sun Y."/>
            <person name="Deng T."/>
            <person name="Zhang A."/>
            <person name="Moore M.J."/>
            <person name="Landis J.B."/>
            <person name="Lin N."/>
            <person name="Zhang H."/>
            <person name="Zhang X."/>
            <person name="Huang J."/>
            <person name="Zhang X."/>
            <person name="Sun H."/>
            <person name="Wang H."/>
        </authorList>
    </citation>
    <scope>NUCLEOTIDE SEQUENCE [LARGE SCALE GENOMIC DNA]</scope>
    <source>
        <strain evidence="4">TB1705</strain>
        <tissue evidence="4">Leaf</tissue>
    </source>
</reference>
<organism evidence="4 5">
    <name type="scientific">Kingdonia uniflora</name>
    <dbReference type="NCBI Taxonomy" id="39325"/>
    <lineage>
        <taxon>Eukaryota</taxon>
        <taxon>Viridiplantae</taxon>
        <taxon>Streptophyta</taxon>
        <taxon>Embryophyta</taxon>
        <taxon>Tracheophyta</taxon>
        <taxon>Spermatophyta</taxon>
        <taxon>Magnoliopsida</taxon>
        <taxon>Ranunculales</taxon>
        <taxon>Circaeasteraceae</taxon>
        <taxon>Kingdonia</taxon>
    </lineage>
</organism>
<keyword evidence="2" id="KW-0687">Ribonucleoprotein</keyword>
<dbReference type="GO" id="GO:0006412">
    <property type="term" value="P:translation"/>
    <property type="evidence" value="ECO:0007669"/>
    <property type="project" value="InterPro"/>
</dbReference>
<dbReference type="OrthoDB" id="414863at2759"/>
<dbReference type="EMBL" id="JACGCM010002198">
    <property type="protein sequence ID" value="KAF6143686.1"/>
    <property type="molecule type" value="Genomic_DNA"/>
</dbReference>
<gene>
    <name evidence="4" type="ORF">GIB67_021696</name>
</gene>
<keyword evidence="5" id="KW-1185">Reference proteome</keyword>
<dbReference type="Pfam" id="PF03004">
    <property type="entry name" value="Transposase_24"/>
    <property type="match status" value="1"/>
</dbReference>
<dbReference type="Proteomes" id="UP000541444">
    <property type="component" value="Unassembled WGS sequence"/>
</dbReference>
<evidence type="ECO:0000256" key="3">
    <source>
        <dbReference type="SAM" id="MobiDB-lite"/>
    </source>
</evidence>
<dbReference type="PANTHER" id="PTHR11489">
    <property type="entry name" value="40S RIBOSOMAL PROTEIN SA"/>
    <property type="match status" value="1"/>
</dbReference>
<dbReference type="InterPro" id="IPR023591">
    <property type="entry name" value="Ribosomal_uS2_flav_dom_sf"/>
</dbReference>
<accession>A0A7J7LM06</accession>
<evidence type="ECO:0000313" key="4">
    <source>
        <dbReference type="EMBL" id="KAF6143686.1"/>
    </source>
</evidence>
<feature type="region of interest" description="Disordered" evidence="3">
    <location>
        <begin position="102"/>
        <end position="124"/>
    </location>
</feature>
<evidence type="ECO:0000256" key="1">
    <source>
        <dbReference type="ARBA" id="ARBA00022980"/>
    </source>
</evidence>
<protein>
    <submittedName>
        <fullName evidence="4">Uncharacterized protein</fullName>
    </submittedName>
</protein>
<dbReference type="AlphaFoldDB" id="A0A7J7LM06"/>
<keyword evidence="1" id="KW-0689">Ribosomal protein</keyword>
<dbReference type="SUPFAM" id="SSF52313">
    <property type="entry name" value="Ribosomal protein S2"/>
    <property type="match status" value="1"/>
</dbReference>
<evidence type="ECO:0000313" key="5">
    <source>
        <dbReference type="Proteomes" id="UP000541444"/>
    </source>
</evidence>
<evidence type="ECO:0000256" key="2">
    <source>
        <dbReference type="ARBA" id="ARBA00023274"/>
    </source>
</evidence>
<comment type="caution">
    <text evidence="4">The sequence shown here is derived from an EMBL/GenBank/DDBJ whole genome shotgun (WGS) entry which is preliminary data.</text>
</comment>
<proteinExistence type="predicted"/>
<feature type="non-terminal residue" evidence="4">
    <location>
        <position position="329"/>
    </location>
</feature>
<dbReference type="Gene3D" id="3.40.50.10490">
    <property type="entry name" value="Glucose-6-phosphate isomerase like protein, domain 1"/>
    <property type="match status" value="1"/>
</dbReference>
<name>A0A7J7LM06_9MAGN</name>
<sequence length="329" mass="37978">GRFPLEFDENVSIIGEYHTKFTTKCGELARTYVSSISRDWCLIGKDVKKMIRDDVYLTFELDPKVHKKKYVKEEDWYEFVDDCSTDNVMNCRVNGKYARSKMHSPHTTGRMGCTRKKEKMEKENPGLKVKKTHLFMACHTKADGNGRHCPRTFTNQRQTSFSEPHFLTLTDPKTYHQPIKEDALRNIPIIAFCDTDSPMRMASQMRDTILPGQIWDVMVDLFFYREPEETKEEEKKAPSGCSPFANTYRPSMSVPPRSCELLDWYGVIVAYGTLQQGGRASRDFYNILIDEIIHITENGPLEDGVAGEIIVWEKSCTLFILLVYAISFM</sequence>
<dbReference type="GO" id="GO:0015935">
    <property type="term" value="C:small ribosomal subunit"/>
    <property type="evidence" value="ECO:0007669"/>
    <property type="project" value="InterPro"/>
</dbReference>
<dbReference type="InterPro" id="IPR004252">
    <property type="entry name" value="Probable_transposase_24"/>
</dbReference>